<dbReference type="PANTHER" id="PTHR44846:SF17">
    <property type="entry name" value="GNTR-FAMILY TRANSCRIPTIONAL REGULATOR"/>
    <property type="match status" value="1"/>
</dbReference>
<feature type="domain" description="HTH gntR-type" evidence="4">
    <location>
        <begin position="8"/>
        <end position="76"/>
    </location>
</feature>
<sequence>MIDRESYTPVHQQVADILRARIDQGELAPGEKLASEGRLAQEFEVGRDTIRDAIAVLRAEGRIVTERRVGSWVREPRQLVPVDVVGPARVTAHIPSPEERRRLGVGQGVAVLRVEREGQEPMLLAGDRAVLVIPGA</sequence>
<proteinExistence type="predicted"/>
<evidence type="ECO:0000313" key="5">
    <source>
        <dbReference type="EMBL" id="GIH76113.1"/>
    </source>
</evidence>
<gene>
    <name evidence="5" type="ORF">Plo01_25420</name>
</gene>
<keyword evidence="1" id="KW-0805">Transcription regulation</keyword>
<dbReference type="PANTHER" id="PTHR44846">
    <property type="entry name" value="MANNOSYL-D-GLYCERATE TRANSPORT/METABOLISM SYSTEM REPRESSOR MNGR-RELATED"/>
    <property type="match status" value="1"/>
</dbReference>
<dbReference type="InterPro" id="IPR036390">
    <property type="entry name" value="WH_DNA-bd_sf"/>
</dbReference>
<dbReference type="InterPro" id="IPR036388">
    <property type="entry name" value="WH-like_DNA-bd_sf"/>
</dbReference>
<evidence type="ECO:0000259" key="4">
    <source>
        <dbReference type="PROSITE" id="PS50949"/>
    </source>
</evidence>
<comment type="caution">
    <text evidence="5">The sequence shown here is derived from an EMBL/GenBank/DDBJ whole genome shotgun (WGS) entry which is preliminary data.</text>
</comment>
<protein>
    <recommendedName>
        <fullName evidence="4">HTH gntR-type domain-containing protein</fullName>
    </recommendedName>
</protein>
<evidence type="ECO:0000256" key="2">
    <source>
        <dbReference type="ARBA" id="ARBA00023125"/>
    </source>
</evidence>
<evidence type="ECO:0000256" key="1">
    <source>
        <dbReference type="ARBA" id="ARBA00023015"/>
    </source>
</evidence>
<dbReference type="Gene3D" id="1.10.10.10">
    <property type="entry name" value="Winged helix-like DNA-binding domain superfamily/Winged helix DNA-binding domain"/>
    <property type="match status" value="1"/>
</dbReference>
<name>A0A8J3W553_9ACTN</name>
<dbReference type="SMART" id="SM00345">
    <property type="entry name" value="HTH_GNTR"/>
    <property type="match status" value="1"/>
</dbReference>
<keyword evidence="6" id="KW-1185">Reference proteome</keyword>
<dbReference type="PRINTS" id="PR00035">
    <property type="entry name" value="HTHGNTR"/>
</dbReference>
<dbReference type="Proteomes" id="UP000616724">
    <property type="component" value="Unassembled WGS sequence"/>
</dbReference>
<accession>A0A8J3W553</accession>
<keyword evidence="2" id="KW-0238">DNA-binding</keyword>
<dbReference type="GO" id="GO:0003700">
    <property type="term" value="F:DNA-binding transcription factor activity"/>
    <property type="evidence" value="ECO:0007669"/>
    <property type="project" value="InterPro"/>
</dbReference>
<evidence type="ECO:0000313" key="6">
    <source>
        <dbReference type="Proteomes" id="UP000616724"/>
    </source>
</evidence>
<dbReference type="Pfam" id="PF00392">
    <property type="entry name" value="GntR"/>
    <property type="match status" value="1"/>
</dbReference>
<dbReference type="GO" id="GO:0003677">
    <property type="term" value="F:DNA binding"/>
    <property type="evidence" value="ECO:0007669"/>
    <property type="project" value="UniProtKB-KW"/>
</dbReference>
<dbReference type="EMBL" id="BOOH01000019">
    <property type="protein sequence ID" value="GIH76113.1"/>
    <property type="molecule type" value="Genomic_DNA"/>
</dbReference>
<reference evidence="5 6" key="1">
    <citation type="submission" date="2021-01" db="EMBL/GenBank/DDBJ databases">
        <title>Whole genome shotgun sequence of Planobispora longispora NBRC 13918.</title>
        <authorList>
            <person name="Komaki H."/>
            <person name="Tamura T."/>
        </authorList>
    </citation>
    <scope>NUCLEOTIDE SEQUENCE [LARGE SCALE GENOMIC DNA]</scope>
    <source>
        <strain evidence="5 6">NBRC 13918</strain>
    </source>
</reference>
<dbReference type="SUPFAM" id="SSF46785">
    <property type="entry name" value="Winged helix' DNA-binding domain"/>
    <property type="match status" value="1"/>
</dbReference>
<dbReference type="InterPro" id="IPR000524">
    <property type="entry name" value="Tscrpt_reg_HTH_GntR"/>
</dbReference>
<organism evidence="5 6">
    <name type="scientific">Planobispora longispora</name>
    <dbReference type="NCBI Taxonomy" id="28887"/>
    <lineage>
        <taxon>Bacteria</taxon>
        <taxon>Bacillati</taxon>
        <taxon>Actinomycetota</taxon>
        <taxon>Actinomycetes</taxon>
        <taxon>Streptosporangiales</taxon>
        <taxon>Streptosporangiaceae</taxon>
        <taxon>Planobispora</taxon>
    </lineage>
</organism>
<dbReference type="GO" id="GO:0045892">
    <property type="term" value="P:negative regulation of DNA-templated transcription"/>
    <property type="evidence" value="ECO:0007669"/>
    <property type="project" value="TreeGrafter"/>
</dbReference>
<dbReference type="RefSeq" id="WP_239316204.1">
    <property type="nucleotide sequence ID" value="NZ_BOOH01000019.1"/>
</dbReference>
<keyword evidence="3" id="KW-0804">Transcription</keyword>
<dbReference type="PROSITE" id="PS50949">
    <property type="entry name" value="HTH_GNTR"/>
    <property type="match status" value="1"/>
</dbReference>
<dbReference type="AlphaFoldDB" id="A0A8J3W553"/>
<dbReference type="CDD" id="cd07377">
    <property type="entry name" value="WHTH_GntR"/>
    <property type="match status" value="1"/>
</dbReference>
<dbReference type="InterPro" id="IPR050679">
    <property type="entry name" value="Bact_HTH_transcr_reg"/>
</dbReference>
<evidence type="ECO:0000256" key="3">
    <source>
        <dbReference type="ARBA" id="ARBA00023163"/>
    </source>
</evidence>